<dbReference type="AlphaFoldDB" id="A0A1I7WNU1"/>
<sequence>MTIRSALNTGKISGTAAIVEINMPQGERLTPTTNGKVERFFKKSCEPV</sequence>
<protein>
    <submittedName>
        <fullName evidence="2">Transposase</fullName>
    </submittedName>
</protein>
<evidence type="ECO:0000313" key="1">
    <source>
        <dbReference type="Proteomes" id="UP000095283"/>
    </source>
</evidence>
<name>A0A1I7WNU1_HETBA</name>
<evidence type="ECO:0000313" key="2">
    <source>
        <dbReference type="WBParaSite" id="Hba_06819"/>
    </source>
</evidence>
<organism evidence="1 2">
    <name type="scientific">Heterorhabditis bacteriophora</name>
    <name type="common">Entomopathogenic nematode worm</name>
    <dbReference type="NCBI Taxonomy" id="37862"/>
    <lineage>
        <taxon>Eukaryota</taxon>
        <taxon>Metazoa</taxon>
        <taxon>Ecdysozoa</taxon>
        <taxon>Nematoda</taxon>
        <taxon>Chromadorea</taxon>
        <taxon>Rhabditida</taxon>
        <taxon>Rhabditina</taxon>
        <taxon>Rhabditomorpha</taxon>
        <taxon>Strongyloidea</taxon>
        <taxon>Heterorhabditidae</taxon>
        <taxon>Heterorhabditis</taxon>
    </lineage>
</organism>
<reference evidence="2" key="1">
    <citation type="submission" date="2016-11" db="UniProtKB">
        <authorList>
            <consortium name="WormBaseParasite"/>
        </authorList>
    </citation>
    <scope>IDENTIFICATION</scope>
</reference>
<accession>A0A1I7WNU1</accession>
<proteinExistence type="predicted"/>
<dbReference type="Proteomes" id="UP000095283">
    <property type="component" value="Unplaced"/>
</dbReference>
<keyword evidence="1" id="KW-1185">Reference proteome</keyword>
<dbReference type="WBParaSite" id="Hba_06819">
    <property type="protein sequence ID" value="Hba_06819"/>
    <property type="gene ID" value="Hba_06819"/>
</dbReference>